<sequence>MSFENNNQYNKPNTFERRSRIPNPTPFIAGGKLQPQATDLEEAVLGALMLEKDALSS</sequence>
<name>B9TLF1_RICCO</name>
<organism evidence="2 3">
    <name type="scientific">Ricinus communis</name>
    <name type="common">Castor bean</name>
    <dbReference type="NCBI Taxonomy" id="3988"/>
    <lineage>
        <taxon>Eukaryota</taxon>
        <taxon>Viridiplantae</taxon>
        <taxon>Streptophyta</taxon>
        <taxon>Embryophyta</taxon>
        <taxon>Tracheophyta</taxon>
        <taxon>Spermatophyta</taxon>
        <taxon>Magnoliopsida</taxon>
        <taxon>eudicotyledons</taxon>
        <taxon>Gunneridae</taxon>
        <taxon>Pentapetalae</taxon>
        <taxon>rosids</taxon>
        <taxon>fabids</taxon>
        <taxon>Malpighiales</taxon>
        <taxon>Euphorbiaceae</taxon>
        <taxon>Acalyphoideae</taxon>
        <taxon>Acalypheae</taxon>
        <taxon>Ricinus</taxon>
    </lineage>
</organism>
<evidence type="ECO:0000313" key="3">
    <source>
        <dbReference type="Proteomes" id="UP000008311"/>
    </source>
</evidence>
<gene>
    <name evidence="2" type="ORF">RCOM_1957600</name>
</gene>
<feature type="region of interest" description="Disordered" evidence="1">
    <location>
        <begin position="1"/>
        <end position="32"/>
    </location>
</feature>
<evidence type="ECO:0008006" key="4">
    <source>
        <dbReference type="Google" id="ProtNLM"/>
    </source>
</evidence>
<evidence type="ECO:0000256" key="1">
    <source>
        <dbReference type="SAM" id="MobiDB-lite"/>
    </source>
</evidence>
<feature type="non-terminal residue" evidence="2">
    <location>
        <position position="57"/>
    </location>
</feature>
<feature type="compositionally biased region" description="Polar residues" evidence="1">
    <location>
        <begin position="1"/>
        <end position="13"/>
    </location>
</feature>
<dbReference type="InParanoid" id="B9TLF1"/>
<protein>
    <recommendedName>
        <fullName evidence="4">Replicative DNA helicase</fullName>
    </recommendedName>
</protein>
<dbReference type="Proteomes" id="UP000008311">
    <property type="component" value="Unassembled WGS sequence"/>
</dbReference>
<proteinExistence type="predicted"/>
<dbReference type="AlphaFoldDB" id="B9TLF1"/>
<reference evidence="3" key="1">
    <citation type="journal article" date="2010" name="Nat. Biotechnol.">
        <title>Draft genome sequence of the oilseed species Ricinus communis.</title>
        <authorList>
            <person name="Chan A.P."/>
            <person name="Crabtree J."/>
            <person name="Zhao Q."/>
            <person name="Lorenzi H."/>
            <person name="Orvis J."/>
            <person name="Puiu D."/>
            <person name="Melake-Berhan A."/>
            <person name="Jones K.M."/>
            <person name="Redman J."/>
            <person name="Chen G."/>
            <person name="Cahoon E.B."/>
            <person name="Gedil M."/>
            <person name="Stanke M."/>
            <person name="Haas B.J."/>
            <person name="Wortman J.R."/>
            <person name="Fraser-Liggett C.M."/>
            <person name="Ravel J."/>
            <person name="Rabinowicz P.D."/>
        </authorList>
    </citation>
    <scope>NUCLEOTIDE SEQUENCE [LARGE SCALE GENOMIC DNA]</scope>
    <source>
        <strain evidence="3">cv. Hale</strain>
    </source>
</reference>
<accession>B9TLF1</accession>
<dbReference type="EMBL" id="EQ986699">
    <property type="protein sequence ID" value="EEF23313.1"/>
    <property type="molecule type" value="Genomic_DNA"/>
</dbReference>
<keyword evidence="3" id="KW-1185">Reference proteome</keyword>
<evidence type="ECO:0000313" key="2">
    <source>
        <dbReference type="EMBL" id="EEF23313.1"/>
    </source>
</evidence>